<gene>
    <name evidence="1" type="ORF">C2L97_16955</name>
</gene>
<organism evidence="1">
    <name type="scientific">Ralstonia solanacearum</name>
    <name type="common">Pseudomonas solanacearum</name>
    <dbReference type="NCBI Taxonomy" id="305"/>
    <lineage>
        <taxon>Bacteria</taxon>
        <taxon>Pseudomonadati</taxon>
        <taxon>Pseudomonadota</taxon>
        <taxon>Betaproteobacteria</taxon>
        <taxon>Burkholderiales</taxon>
        <taxon>Burkholderiaceae</taxon>
        <taxon>Ralstonia</taxon>
        <taxon>Ralstonia solanacearum species complex</taxon>
    </lineage>
</organism>
<dbReference type="AlphaFoldDB" id="A0A5H2PPL9"/>
<evidence type="ECO:0000313" key="1">
    <source>
        <dbReference type="EMBL" id="AYB57751.1"/>
    </source>
</evidence>
<name>A0A5H2PPL9_RALSL</name>
<accession>A0A5H2PPL9</accession>
<proteinExistence type="predicted"/>
<keyword evidence="1" id="KW-0614">Plasmid</keyword>
<protein>
    <submittedName>
        <fullName evidence="1">Uncharacterized protein</fullName>
    </submittedName>
</protein>
<reference evidence="1" key="1">
    <citation type="submission" date="2018-01" db="EMBL/GenBank/DDBJ databases">
        <title>Complete Genome Sequence of three strains from Ralstonia solanacearum ecotype Moko sequevar IIA-53 from Brazil.</title>
        <authorList>
            <person name="Silva J.R."/>
            <person name="Albuquerque G.M.R."/>
            <person name="Pais A.K.L."/>
            <person name="Silva A.M.F."/>
            <person name="Boiteux M.E.N.F."/>
            <person name="Souza E.B."/>
            <person name="Mariano R.L.R."/>
        </authorList>
    </citation>
    <scope>NUCLEOTIDE SEQUENCE [LARGE SCALE GENOMIC DNA]</scope>
    <source>
        <strain evidence="1">SFC</strain>
        <plasmid evidence="1">unnamed</plasmid>
    </source>
</reference>
<geneLocation type="plasmid" evidence="1">
    <name>unnamed</name>
</geneLocation>
<dbReference type="EMBL" id="CP026093">
    <property type="protein sequence ID" value="AYB57751.1"/>
    <property type="molecule type" value="Genomic_DNA"/>
</dbReference>
<sequence>MLFFLFLPFFRKIEIGSFIELEREVKETKREATAVREELRDFENEVRNIVSACADSTGRCFQTDFRTSAQLRQRIFAAIISITPLDKADSH</sequence>